<dbReference type="PaxDb" id="55529-EKX54977"/>
<sequence length="129" mass="14348">MKDLIRLTCFDVMQVCPVQMRASKENSYVYPYNSRLPEMLRLCRFLDSISNFRSESVPGPAFKLQSKLNPLDVCPCLNLTLRKRSEPGPSVSAQSISTMKASSWAGGMTRADFSPIGVPALVFKDPGKK</sequence>
<reference evidence="1 3" key="1">
    <citation type="journal article" date="2012" name="Nature">
        <title>Algal genomes reveal evolutionary mosaicism and the fate of nucleomorphs.</title>
        <authorList>
            <consortium name="DOE Joint Genome Institute"/>
            <person name="Curtis B.A."/>
            <person name="Tanifuji G."/>
            <person name="Burki F."/>
            <person name="Gruber A."/>
            <person name="Irimia M."/>
            <person name="Maruyama S."/>
            <person name="Arias M.C."/>
            <person name="Ball S.G."/>
            <person name="Gile G.H."/>
            <person name="Hirakawa Y."/>
            <person name="Hopkins J.F."/>
            <person name="Kuo A."/>
            <person name="Rensing S.A."/>
            <person name="Schmutz J."/>
            <person name="Symeonidi A."/>
            <person name="Elias M."/>
            <person name="Eveleigh R.J."/>
            <person name="Herman E.K."/>
            <person name="Klute M.J."/>
            <person name="Nakayama T."/>
            <person name="Obornik M."/>
            <person name="Reyes-Prieto A."/>
            <person name="Armbrust E.V."/>
            <person name="Aves S.J."/>
            <person name="Beiko R.G."/>
            <person name="Coutinho P."/>
            <person name="Dacks J.B."/>
            <person name="Durnford D.G."/>
            <person name="Fast N.M."/>
            <person name="Green B.R."/>
            <person name="Grisdale C.J."/>
            <person name="Hempel F."/>
            <person name="Henrissat B."/>
            <person name="Hoppner M.P."/>
            <person name="Ishida K."/>
            <person name="Kim E."/>
            <person name="Koreny L."/>
            <person name="Kroth P.G."/>
            <person name="Liu Y."/>
            <person name="Malik S.B."/>
            <person name="Maier U.G."/>
            <person name="McRose D."/>
            <person name="Mock T."/>
            <person name="Neilson J.A."/>
            <person name="Onodera N.T."/>
            <person name="Poole A.M."/>
            <person name="Pritham E.J."/>
            <person name="Richards T.A."/>
            <person name="Rocap G."/>
            <person name="Roy S.W."/>
            <person name="Sarai C."/>
            <person name="Schaack S."/>
            <person name="Shirato S."/>
            <person name="Slamovits C.H."/>
            <person name="Spencer D.F."/>
            <person name="Suzuki S."/>
            <person name="Worden A.Z."/>
            <person name="Zauner S."/>
            <person name="Barry K."/>
            <person name="Bell C."/>
            <person name="Bharti A.K."/>
            <person name="Crow J.A."/>
            <person name="Grimwood J."/>
            <person name="Kramer R."/>
            <person name="Lindquist E."/>
            <person name="Lucas S."/>
            <person name="Salamov A."/>
            <person name="McFadden G.I."/>
            <person name="Lane C.E."/>
            <person name="Keeling P.J."/>
            <person name="Gray M.W."/>
            <person name="Grigoriev I.V."/>
            <person name="Archibald J.M."/>
        </authorList>
    </citation>
    <scope>NUCLEOTIDE SEQUENCE</scope>
    <source>
        <strain evidence="1 3">CCMP2712</strain>
    </source>
</reference>
<dbReference type="GeneID" id="17311656"/>
<dbReference type="EMBL" id="JH992966">
    <property type="protein sequence ID" value="EKX54977.1"/>
    <property type="molecule type" value="Genomic_DNA"/>
</dbReference>
<dbReference type="KEGG" id="gtt:GUITHDRAFT_99623"/>
<dbReference type="HOGENOM" id="CLU_1952947_0_0_1"/>
<proteinExistence type="predicted"/>
<organism evidence="1">
    <name type="scientific">Guillardia theta (strain CCMP2712)</name>
    <name type="common">Cryptophyte</name>
    <dbReference type="NCBI Taxonomy" id="905079"/>
    <lineage>
        <taxon>Eukaryota</taxon>
        <taxon>Cryptophyceae</taxon>
        <taxon>Pyrenomonadales</taxon>
        <taxon>Geminigeraceae</taxon>
        <taxon>Guillardia</taxon>
    </lineage>
</organism>
<evidence type="ECO:0000313" key="2">
    <source>
        <dbReference type="EnsemblProtists" id="EKX54977"/>
    </source>
</evidence>
<reference evidence="3" key="2">
    <citation type="submission" date="2012-11" db="EMBL/GenBank/DDBJ databases">
        <authorList>
            <person name="Kuo A."/>
            <person name="Curtis B.A."/>
            <person name="Tanifuji G."/>
            <person name="Burki F."/>
            <person name="Gruber A."/>
            <person name="Irimia M."/>
            <person name="Maruyama S."/>
            <person name="Arias M.C."/>
            <person name="Ball S.G."/>
            <person name="Gile G.H."/>
            <person name="Hirakawa Y."/>
            <person name="Hopkins J.F."/>
            <person name="Rensing S.A."/>
            <person name="Schmutz J."/>
            <person name="Symeonidi A."/>
            <person name="Elias M."/>
            <person name="Eveleigh R.J."/>
            <person name="Herman E.K."/>
            <person name="Klute M.J."/>
            <person name="Nakayama T."/>
            <person name="Obornik M."/>
            <person name="Reyes-Prieto A."/>
            <person name="Armbrust E.V."/>
            <person name="Aves S.J."/>
            <person name="Beiko R.G."/>
            <person name="Coutinho P."/>
            <person name="Dacks J.B."/>
            <person name="Durnford D.G."/>
            <person name="Fast N.M."/>
            <person name="Green B.R."/>
            <person name="Grisdale C."/>
            <person name="Hempe F."/>
            <person name="Henrissat B."/>
            <person name="Hoppner M.P."/>
            <person name="Ishida K.-I."/>
            <person name="Kim E."/>
            <person name="Koreny L."/>
            <person name="Kroth P.G."/>
            <person name="Liu Y."/>
            <person name="Malik S.-B."/>
            <person name="Maier U.G."/>
            <person name="McRose D."/>
            <person name="Mock T."/>
            <person name="Neilson J.A."/>
            <person name="Onodera N.T."/>
            <person name="Poole A.M."/>
            <person name="Pritham E.J."/>
            <person name="Richards T.A."/>
            <person name="Rocap G."/>
            <person name="Roy S.W."/>
            <person name="Sarai C."/>
            <person name="Schaack S."/>
            <person name="Shirato S."/>
            <person name="Slamovits C.H."/>
            <person name="Spencer D.F."/>
            <person name="Suzuki S."/>
            <person name="Worden A.Z."/>
            <person name="Zauner S."/>
            <person name="Barry K."/>
            <person name="Bell C."/>
            <person name="Bharti A.K."/>
            <person name="Crow J.A."/>
            <person name="Grimwood J."/>
            <person name="Kramer R."/>
            <person name="Lindquist E."/>
            <person name="Lucas S."/>
            <person name="Salamov A."/>
            <person name="McFadden G.I."/>
            <person name="Lane C.E."/>
            <person name="Keeling P.J."/>
            <person name="Gray M.W."/>
            <person name="Grigoriev I.V."/>
            <person name="Archibald J.M."/>
        </authorList>
    </citation>
    <scope>NUCLEOTIDE SEQUENCE</scope>
    <source>
        <strain evidence="3">CCMP2712</strain>
    </source>
</reference>
<accession>L1K314</accession>
<dbReference type="RefSeq" id="XP_005841957.1">
    <property type="nucleotide sequence ID" value="XM_005841900.1"/>
</dbReference>
<dbReference type="AlphaFoldDB" id="L1K314"/>
<keyword evidence="3" id="KW-1185">Reference proteome</keyword>
<dbReference type="Proteomes" id="UP000011087">
    <property type="component" value="Unassembled WGS sequence"/>
</dbReference>
<gene>
    <name evidence="1" type="ORF">GUITHDRAFT_99623</name>
</gene>
<name>L1K314_GUITC</name>
<protein>
    <submittedName>
        <fullName evidence="1 2">Uncharacterized protein</fullName>
    </submittedName>
</protein>
<dbReference type="EnsemblProtists" id="EKX54977">
    <property type="protein sequence ID" value="EKX54977"/>
    <property type="gene ID" value="GUITHDRAFT_99623"/>
</dbReference>
<reference evidence="2" key="3">
    <citation type="submission" date="2016-03" db="UniProtKB">
        <authorList>
            <consortium name="EnsemblProtists"/>
        </authorList>
    </citation>
    <scope>IDENTIFICATION</scope>
</reference>
<evidence type="ECO:0000313" key="3">
    <source>
        <dbReference type="Proteomes" id="UP000011087"/>
    </source>
</evidence>
<evidence type="ECO:0000313" key="1">
    <source>
        <dbReference type="EMBL" id="EKX54977.1"/>
    </source>
</evidence>